<dbReference type="InterPro" id="IPR037525">
    <property type="entry name" value="Velvet_dom"/>
</dbReference>
<evidence type="ECO:0000313" key="4">
    <source>
        <dbReference type="Proteomes" id="UP001338125"/>
    </source>
</evidence>
<organism evidence="3 4">
    <name type="scientific">Cladobotryum mycophilum</name>
    <dbReference type="NCBI Taxonomy" id="491253"/>
    <lineage>
        <taxon>Eukaryota</taxon>
        <taxon>Fungi</taxon>
        <taxon>Dikarya</taxon>
        <taxon>Ascomycota</taxon>
        <taxon>Pezizomycotina</taxon>
        <taxon>Sordariomycetes</taxon>
        <taxon>Hypocreomycetidae</taxon>
        <taxon>Hypocreales</taxon>
        <taxon>Hypocreaceae</taxon>
        <taxon>Cladobotryum</taxon>
    </lineage>
</organism>
<protein>
    <recommendedName>
        <fullName evidence="2">Velvet domain-containing protein</fullName>
    </recommendedName>
</protein>
<comment type="caution">
    <text evidence="3">The sequence shown here is derived from an EMBL/GenBank/DDBJ whole genome shotgun (WGS) entry which is preliminary data.</text>
</comment>
<dbReference type="Proteomes" id="UP001338125">
    <property type="component" value="Unassembled WGS sequence"/>
</dbReference>
<gene>
    <name evidence="3" type="ORF">PT974_07923</name>
</gene>
<evidence type="ECO:0000313" key="3">
    <source>
        <dbReference type="EMBL" id="KAK5989668.1"/>
    </source>
</evidence>
<dbReference type="Gene3D" id="2.60.40.3960">
    <property type="entry name" value="Velvet domain"/>
    <property type="match status" value="1"/>
</dbReference>
<proteinExistence type="predicted"/>
<keyword evidence="4" id="KW-1185">Reference proteome</keyword>
<feature type="region of interest" description="Disordered" evidence="1">
    <location>
        <begin position="156"/>
        <end position="185"/>
    </location>
</feature>
<name>A0ABR0SC35_9HYPO</name>
<feature type="domain" description="Velvet" evidence="2">
    <location>
        <begin position="31"/>
        <end position="185"/>
    </location>
</feature>
<dbReference type="EMBL" id="JAVFKD010000014">
    <property type="protein sequence ID" value="KAK5989668.1"/>
    <property type="molecule type" value="Genomic_DNA"/>
</dbReference>
<sequence length="185" mass="19649">MPTQIEQMPLRNEYQLDPNIRNNSSASHIMASNMVGASIAIQPPSRARAAQILYPPIIAKQSIHDDSGAQYFATAVLLDNGGAIIDGCLEGTKAATGFQLDGSTSSSQTIVYAFSNLAITKPGSYSLRLDLYKVSAESPTAGATLVEQLEANTITVSDGDVPRQQPSSAEQDLMRRARDAGVPLP</sequence>
<evidence type="ECO:0000256" key="1">
    <source>
        <dbReference type="SAM" id="MobiDB-lite"/>
    </source>
</evidence>
<reference evidence="3 4" key="1">
    <citation type="submission" date="2024-01" db="EMBL/GenBank/DDBJ databases">
        <title>Complete genome of Cladobotryum mycophilum ATHUM6906.</title>
        <authorList>
            <person name="Christinaki A.C."/>
            <person name="Myridakis A.I."/>
            <person name="Kouvelis V.N."/>
        </authorList>
    </citation>
    <scope>NUCLEOTIDE SEQUENCE [LARGE SCALE GENOMIC DNA]</scope>
    <source>
        <strain evidence="3 4">ATHUM6906</strain>
    </source>
</reference>
<evidence type="ECO:0000259" key="2">
    <source>
        <dbReference type="PROSITE" id="PS51821"/>
    </source>
</evidence>
<dbReference type="PROSITE" id="PS51821">
    <property type="entry name" value="VELVET"/>
    <property type="match status" value="1"/>
</dbReference>
<accession>A0ABR0SC35</accession>
<dbReference type="InterPro" id="IPR038491">
    <property type="entry name" value="Velvet_dom_sf"/>
</dbReference>